<sequence length="249" mass="26943">MVKVYNAVRLIVFTVITFIATVLLVIETPATGGYFNLGEASIYVIASIAPPMVTAVAAGLGPALADLVLGYWYFAPATFVIKFCEGYIVSYLLKKLGKPRVATFVRILTVVIGLILSAVVLYNMFGYGEEEAGVLFTWTETSLLGVKMFIPSFAVLLPSYIWLAISALIAILSIVVAFVKKPYVLAMAVGGMVMVLGYFLYEFFVSNPLILGRDPIGAIFEVPVNVGQFTAGILLSIPVVQFIERATKS</sequence>
<name>A0A7C4NNL8_9CREN</name>
<keyword evidence="1" id="KW-1133">Transmembrane helix</keyword>
<keyword evidence="1" id="KW-0812">Transmembrane</keyword>
<feature type="transmembrane region" description="Helical" evidence="1">
    <location>
        <begin position="71"/>
        <end position="93"/>
    </location>
</feature>
<gene>
    <name evidence="3" type="ORF">ENU08_00245</name>
    <name evidence="2" type="ORF">ENU41_03570</name>
</gene>
<evidence type="ECO:0008006" key="4">
    <source>
        <dbReference type="Google" id="ProtNLM"/>
    </source>
</evidence>
<reference evidence="3" key="1">
    <citation type="journal article" date="2020" name="mSystems">
        <title>Genome- and Community-Level Interaction Insights into Carbon Utilization and Element Cycling Functions of Hydrothermarchaeota in Hydrothermal Sediment.</title>
        <authorList>
            <person name="Zhou Z."/>
            <person name="Liu Y."/>
            <person name="Xu W."/>
            <person name="Pan J."/>
            <person name="Luo Z.H."/>
            <person name="Li M."/>
        </authorList>
    </citation>
    <scope>NUCLEOTIDE SEQUENCE [LARGE SCALE GENOMIC DNA]</scope>
    <source>
        <strain evidence="3">SpSt-637</strain>
        <strain evidence="2">SpSt-667</strain>
    </source>
</reference>
<dbReference type="Gene3D" id="1.10.1760.20">
    <property type="match status" value="1"/>
</dbReference>
<dbReference type="EMBL" id="DTCK01000019">
    <property type="protein sequence ID" value="HGQ35741.1"/>
    <property type="molecule type" value="Genomic_DNA"/>
</dbReference>
<feature type="transmembrane region" description="Helical" evidence="1">
    <location>
        <begin position="105"/>
        <end position="128"/>
    </location>
</feature>
<dbReference type="GO" id="GO:0016020">
    <property type="term" value="C:membrane"/>
    <property type="evidence" value="ECO:0007669"/>
    <property type="project" value="InterPro"/>
</dbReference>
<keyword evidence="1" id="KW-0472">Membrane</keyword>
<protein>
    <recommendedName>
        <fullName evidence="4">ECF transporter S component</fullName>
    </recommendedName>
</protein>
<feature type="transmembrane region" description="Helical" evidence="1">
    <location>
        <begin position="148"/>
        <end position="176"/>
    </location>
</feature>
<dbReference type="Pfam" id="PF07155">
    <property type="entry name" value="ECF-ribofla_trS"/>
    <property type="match status" value="1"/>
</dbReference>
<accession>A0A7C4NNL8</accession>
<feature type="transmembrane region" description="Helical" evidence="1">
    <location>
        <begin position="40"/>
        <end position="65"/>
    </location>
</feature>
<evidence type="ECO:0000256" key="1">
    <source>
        <dbReference type="SAM" id="Phobius"/>
    </source>
</evidence>
<dbReference type="InterPro" id="IPR009825">
    <property type="entry name" value="ECF_substrate-spec-like"/>
</dbReference>
<evidence type="ECO:0000313" key="2">
    <source>
        <dbReference type="EMBL" id="HGQ35741.1"/>
    </source>
</evidence>
<feature type="transmembrane region" description="Helical" evidence="1">
    <location>
        <begin position="224"/>
        <end position="243"/>
    </location>
</feature>
<dbReference type="AlphaFoldDB" id="A0A7C4NNL8"/>
<feature type="transmembrane region" description="Helical" evidence="1">
    <location>
        <begin position="6"/>
        <end position="28"/>
    </location>
</feature>
<organism evidence="3">
    <name type="scientific">Ignisphaera aggregans</name>
    <dbReference type="NCBI Taxonomy" id="334771"/>
    <lineage>
        <taxon>Archaea</taxon>
        <taxon>Thermoproteota</taxon>
        <taxon>Thermoprotei</taxon>
        <taxon>Desulfurococcales</taxon>
        <taxon>Desulfurococcaceae</taxon>
        <taxon>Ignisphaera</taxon>
    </lineage>
</organism>
<dbReference type="EMBL" id="DTBD01000003">
    <property type="protein sequence ID" value="HGQ63670.1"/>
    <property type="molecule type" value="Genomic_DNA"/>
</dbReference>
<comment type="caution">
    <text evidence="3">The sequence shown here is derived from an EMBL/GenBank/DDBJ whole genome shotgun (WGS) entry which is preliminary data.</text>
</comment>
<proteinExistence type="predicted"/>
<evidence type="ECO:0000313" key="3">
    <source>
        <dbReference type="EMBL" id="HGQ63670.1"/>
    </source>
</evidence>
<feature type="transmembrane region" description="Helical" evidence="1">
    <location>
        <begin position="183"/>
        <end position="204"/>
    </location>
</feature>